<name>A0A1T1AP19_RHOFE</name>
<organism evidence="1 2">
    <name type="scientific">Rhodoferax fermentans</name>
    <dbReference type="NCBI Taxonomy" id="28066"/>
    <lineage>
        <taxon>Bacteria</taxon>
        <taxon>Pseudomonadati</taxon>
        <taxon>Pseudomonadota</taxon>
        <taxon>Betaproteobacteria</taxon>
        <taxon>Burkholderiales</taxon>
        <taxon>Comamonadaceae</taxon>
        <taxon>Rhodoferax</taxon>
    </lineage>
</organism>
<comment type="caution">
    <text evidence="1">The sequence shown here is derived from an EMBL/GenBank/DDBJ whole genome shotgun (WGS) entry which is preliminary data.</text>
</comment>
<dbReference type="RefSeq" id="WP_078363641.1">
    <property type="nucleotide sequence ID" value="NZ_MTJN01000002.1"/>
</dbReference>
<dbReference type="OrthoDB" id="9134692at2"/>
<gene>
    <name evidence="1" type="ORF">RF819_03265</name>
</gene>
<keyword evidence="2" id="KW-1185">Reference proteome</keyword>
<accession>A0A1T1AP19</accession>
<proteinExistence type="predicted"/>
<dbReference type="STRING" id="28066.RF819_03265"/>
<evidence type="ECO:0000313" key="1">
    <source>
        <dbReference type="EMBL" id="OOV05862.1"/>
    </source>
</evidence>
<sequence length="124" mass="13300">MAGTDNLLYHIDQIVVDGKPIAFEDGTGMLSGAARFENDVVTSASGDDFNKRKRVPTLFKCKIQFGPAVNPADYANYLGVQITARDAQSGRRALMPNCSFGQMGDIGGGSVDVTFNVLAPVQWL</sequence>
<protein>
    <recommendedName>
        <fullName evidence="3">Phage tail protein</fullName>
    </recommendedName>
</protein>
<dbReference type="Proteomes" id="UP000190750">
    <property type="component" value="Unassembled WGS sequence"/>
</dbReference>
<reference evidence="1 2" key="1">
    <citation type="submission" date="2017-01" db="EMBL/GenBank/DDBJ databases">
        <title>Genome sequencing of Rhodoferax fermentans JCM 7819.</title>
        <authorList>
            <person name="Kim Y.J."/>
            <person name="Farh M.E.-A."/>
            <person name="Yang D.-C."/>
        </authorList>
    </citation>
    <scope>NUCLEOTIDE SEQUENCE [LARGE SCALE GENOMIC DNA]</scope>
    <source>
        <strain evidence="1 2">JCM 7819</strain>
    </source>
</reference>
<dbReference type="AlphaFoldDB" id="A0A1T1AP19"/>
<evidence type="ECO:0008006" key="3">
    <source>
        <dbReference type="Google" id="ProtNLM"/>
    </source>
</evidence>
<evidence type="ECO:0000313" key="2">
    <source>
        <dbReference type="Proteomes" id="UP000190750"/>
    </source>
</evidence>
<dbReference type="EMBL" id="MTJN01000002">
    <property type="protein sequence ID" value="OOV05862.1"/>
    <property type="molecule type" value="Genomic_DNA"/>
</dbReference>